<sequence length="147" mass="16733">MTSIQEISRDNISILAHLATQLWTDTHFDEMSEHFEEVLLAEQPTAFLLLQDQKPIGFIELSVRQDYVEGAEDMPVAYVEGIYVDNVFRKKGLALQLIHKAEQWARSQGYTQLCSDSELANSGSIIFHQKVGFEEVGRIVCFVKNLN</sequence>
<dbReference type="CDD" id="cd04301">
    <property type="entry name" value="NAT_SF"/>
    <property type="match status" value="1"/>
</dbReference>
<dbReference type="Gene3D" id="3.40.630.30">
    <property type="match status" value="1"/>
</dbReference>
<dbReference type="InterPro" id="IPR000182">
    <property type="entry name" value="GNAT_dom"/>
</dbReference>
<proteinExistence type="predicted"/>
<evidence type="ECO:0000313" key="11">
    <source>
        <dbReference type="Proteomes" id="UP001236507"/>
    </source>
</evidence>
<evidence type="ECO:0000256" key="8">
    <source>
        <dbReference type="ARBA" id="ARBA00048923"/>
    </source>
</evidence>
<organism evidence="10 11">
    <name type="scientific">Flectobacillus roseus</name>
    <dbReference type="NCBI Taxonomy" id="502259"/>
    <lineage>
        <taxon>Bacteria</taxon>
        <taxon>Pseudomonadati</taxon>
        <taxon>Bacteroidota</taxon>
        <taxon>Cytophagia</taxon>
        <taxon>Cytophagales</taxon>
        <taxon>Flectobacillaceae</taxon>
        <taxon>Flectobacillus</taxon>
    </lineage>
</organism>
<keyword evidence="11" id="KW-1185">Reference proteome</keyword>
<dbReference type="PANTHER" id="PTHR43072">
    <property type="entry name" value="N-ACETYLTRANSFERASE"/>
    <property type="match status" value="1"/>
</dbReference>
<keyword evidence="5" id="KW-0046">Antibiotic resistance</keyword>
<evidence type="ECO:0000259" key="9">
    <source>
        <dbReference type="PROSITE" id="PS51186"/>
    </source>
</evidence>
<dbReference type="EMBL" id="JASHIF010000009">
    <property type="protein sequence ID" value="MDI9860000.1"/>
    <property type="molecule type" value="Genomic_DNA"/>
</dbReference>
<evidence type="ECO:0000256" key="5">
    <source>
        <dbReference type="ARBA" id="ARBA00023251"/>
    </source>
</evidence>
<keyword evidence="6" id="KW-0012">Acyltransferase</keyword>
<dbReference type="SUPFAM" id="SSF55729">
    <property type="entry name" value="Acyl-CoA N-acyltransferases (Nat)"/>
    <property type="match status" value="1"/>
</dbReference>
<evidence type="ECO:0000256" key="1">
    <source>
        <dbReference type="ARBA" id="ARBA00011738"/>
    </source>
</evidence>
<dbReference type="NCBIfam" id="NF043067">
    <property type="entry name" value="AAC_6p_group_E"/>
    <property type="match status" value="1"/>
</dbReference>
<evidence type="ECO:0000256" key="2">
    <source>
        <dbReference type="ARBA" id="ARBA00012888"/>
    </source>
</evidence>
<feature type="domain" description="N-acetyltransferase" evidence="9">
    <location>
        <begin position="2"/>
        <end position="147"/>
    </location>
</feature>
<reference evidence="10 11" key="1">
    <citation type="submission" date="2023-05" db="EMBL/GenBank/DDBJ databases">
        <title>Novel species of genus Flectobacillus isolated from stream in China.</title>
        <authorList>
            <person name="Lu H."/>
        </authorList>
    </citation>
    <scope>NUCLEOTIDE SEQUENCE [LARGE SCALE GENOMIC DNA]</scope>
    <source>
        <strain evidence="10 11">KCTC 42575</strain>
    </source>
</reference>
<dbReference type="PROSITE" id="PS51186">
    <property type="entry name" value="GNAT"/>
    <property type="match status" value="1"/>
</dbReference>
<protein>
    <recommendedName>
        <fullName evidence="3">Aminoglycoside N(6')-acetyltransferase type 1</fullName>
        <ecNumber evidence="2">2.3.1.82</ecNumber>
    </recommendedName>
    <alternativeName>
        <fullName evidence="7">Aminoglycoside resistance protein</fullName>
    </alternativeName>
</protein>
<evidence type="ECO:0000256" key="6">
    <source>
        <dbReference type="ARBA" id="ARBA00023315"/>
    </source>
</evidence>
<dbReference type="InterPro" id="IPR016181">
    <property type="entry name" value="Acyl_CoA_acyltransferase"/>
</dbReference>
<comment type="subunit">
    <text evidence="1">Homodimer.</text>
</comment>
<dbReference type="Pfam" id="PF00583">
    <property type="entry name" value="Acetyltransf_1"/>
    <property type="match status" value="1"/>
</dbReference>
<comment type="caution">
    <text evidence="10">The sequence shown here is derived from an EMBL/GenBank/DDBJ whole genome shotgun (WGS) entry which is preliminary data.</text>
</comment>
<keyword evidence="4" id="KW-0808">Transferase</keyword>
<dbReference type="Proteomes" id="UP001236507">
    <property type="component" value="Unassembled WGS sequence"/>
</dbReference>
<gene>
    <name evidence="10" type="ORF">QM524_12335</name>
</gene>
<evidence type="ECO:0000313" key="10">
    <source>
        <dbReference type="EMBL" id="MDI9860000.1"/>
    </source>
</evidence>
<dbReference type="PANTHER" id="PTHR43072:SF23">
    <property type="entry name" value="UPF0039 PROTEIN C11D3.02C"/>
    <property type="match status" value="1"/>
</dbReference>
<comment type="catalytic activity">
    <reaction evidence="8">
        <text>kanamycin B + acetyl-CoA = N(6')-acetylkanamycin B + CoA + H(+)</text>
        <dbReference type="Rhea" id="RHEA:16449"/>
        <dbReference type="ChEBI" id="CHEBI:15378"/>
        <dbReference type="ChEBI" id="CHEBI:57287"/>
        <dbReference type="ChEBI" id="CHEBI:57288"/>
        <dbReference type="ChEBI" id="CHEBI:58390"/>
        <dbReference type="ChEBI" id="CHEBI:58549"/>
        <dbReference type="EC" id="2.3.1.82"/>
    </reaction>
</comment>
<evidence type="ECO:0000256" key="3">
    <source>
        <dbReference type="ARBA" id="ARBA00017677"/>
    </source>
</evidence>
<accession>A0ABT6Y8X0</accession>
<evidence type="ECO:0000256" key="4">
    <source>
        <dbReference type="ARBA" id="ARBA00022679"/>
    </source>
</evidence>
<dbReference type="PIRSF" id="PIRSF000452">
    <property type="entry name" value="6-N-acetyltransf"/>
    <property type="match status" value="1"/>
</dbReference>
<dbReference type="EC" id="2.3.1.82" evidence="2"/>
<name>A0ABT6Y8X0_9BACT</name>
<evidence type="ECO:0000256" key="7">
    <source>
        <dbReference type="ARBA" id="ARBA00029660"/>
    </source>
</evidence>
<dbReference type="RefSeq" id="WP_283344831.1">
    <property type="nucleotide sequence ID" value="NZ_JASHIF010000009.1"/>
</dbReference>
<dbReference type="InterPro" id="IPR024170">
    <property type="entry name" value="Aminoglycoside_N6-AcTrfrase"/>
</dbReference>